<comment type="subcellular location">
    <subcellularLocation>
        <location evidence="1">Late endosome membrane</location>
        <topology evidence="1">Peripheral membrane protein</topology>
        <orientation evidence="1">Cytoplasmic side</orientation>
    </subcellularLocation>
</comment>
<dbReference type="Pfam" id="PF26148">
    <property type="entry name" value="VPS18_RING_C"/>
    <property type="match status" value="1"/>
</dbReference>
<dbReference type="EMBL" id="JAKMXF010000311">
    <property type="protein sequence ID" value="KAI6650435.1"/>
    <property type="molecule type" value="Genomic_DNA"/>
</dbReference>
<keyword evidence="4" id="KW-0479">Metal-binding</keyword>
<evidence type="ECO:0000256" key="3">
    <source>
        <dbReference type="ARBA" id="ARBA00017338"/>
    </source>
</evidence>
<keyword evidence="5" id="KW-0863">Zinc-finger</keyword>
<evidence type="ECO:0000256" key="5">
    <source>
        <dbReference type="ARBA" id="ARBA00022771"/>
    </source>
</evidence>
<evidence type="ECO:0000256" key="10">
    <source>
        <dbReference type="SAM" id="MobiDB-lite"/>
    </source>
</evidence>
<evidence type="ECO:0000256" key="7">
    <source>
        <dbReference type="ARBA" id="ARBA00023136"/>
    </source>
</evidence>
<dbReference type="GO" id="GO:0048284">
    <property type="term" value="P:organelle fusion"/>
    <property type="evidence" value="ECO:0007669"/>
    <property type="project" value="TreeGrafter"/>
</dbReference>
<comment type="similarity">
    <text evidence="2">Belongs to the VPS18 family.</text>
</comment>
<reference evidence="13 14" key="1">
    <citation type="journal article" date="2023" name="BMC Biol.">
        <title>The compact genome of the sponge Oopsacas minuta (Hexactinellida) is lacking key metazoan core genes.</title>
        <authorList>
            <person name="Santini S."/>
            <person name="Schenkelaars Q."/>
            <person name="Jourda C."/>
            <person name="Duchesne M."/>
            <person name="Belahbib H."/>
            <person name="Rocher C."/>
            <person name="Selva M."/>
            <person name="Riesgo A."/>
            <person name="Vervoort M."/>
            <person name="Leys S.P."/>
            <person name="Kodjabachian L."/>
            <person name="Le Bivic A."/>
            <person name="Borchiellini C."/>
            <person name="Claverie J.M."/>
            <person name="Renard E."/>
        </authorList>
    </citation>
    <scope>NUCLEOTIDE SEQUENCE [LARGE SCALE GENOMIC DNA]</scope>
    <source>
        <strain evidence="13">SPO-2</strain>
    </source>
</reference>
<evidence type="ECO:0000256" key="8">
    <source>
        <dbReference type="PROSITE-ProRule" id="PRU01006"/>
    </source>
</evidence>
<accession>A0AAV7JQ63</accession>
<gene>
    <name evidence="13" type="ORF">LOD99_5872</name>
</gene>
<dbReference type="PROSITE" id="PS50236">
    <property type="entry name" value="CHCR"/>
    <property type="match status" value="1"/>
</dbReference>
<dbReference type="PANTHER" id="PTHR23323:SF26">
    <property type="entry name" value="VACUOLAR PROTEIN SORTING-ASSOCIATED PROTEIN 18 HOMOLOG"/>
    <property type="match status" value="1"/>
</dbReference>
<dbReference type="GO" id="GO:0008333">
    <property type="term" value="P:endosome to lysosome transport"/>
    <property type="evidence" value="ECO:0007669"/>
    <property type="project" value="TreeGrafter"/>
</dbReference>
<dbReference type="InterPro" id="IPR016024">
    <property type="entry name" value="ARM-type_fold"/>
</dbReference>
<feature type="compositionally biased region" description="Gly residues" evidence="10">
    <location>
        <begin position="21"/>
        <end position="30"/>
    </location>
</feature>
<evidence type="ECO:0000313" key="14">
    <source>
        <dbReference type="Proteomes" id="UP001165289"/>
    </source>
</evidence>
<dbReference type="GO" id="GO:0008270">
    <property type="term" value="F:zinc ion binding"/>
    <property type="evidence" value="ECO:0007669"/>
    <property type="project" value="UniProtKB-KW"/>
</dbReference>
<dbReference type="GO" id="GO:0030897">
    <property type="term" value="C:HOPS complex"/>
    <property type="evidence" value="ECO:0007669"/>
    <property type="project" value="TreeGrafter"/>
</dbReference>
<dbReference type="GO" id="GO:0006886">
    <property type="term" value="P:intracellular protein transport"/>
    <property type="evidence" value="ECO:0007669"/>
    <property type="project" value="UniProtKB-UniRule"/>
</dbReference>
<evidence type="ECO:0000256" key="1">
    <source>
        <dbReference type="ARBA" id="ARBA00004492"/>
    </source>
</evidence>
<keyword evidence="7" id="KW-0472">Membrane</keyword>
<proteinExistence type="inferred from homology"/>
<dbReference type="GO" id="GO:0031902">
    <property type="term" value="C:late endosome membrane"/>
    <property type="evidence" value="ECO:0007669"/>
    <property type="project" value="UniProtKB-SubCell"/>
</dbReference>
<evidence type="ECO:0000256" key="4">
    <source>
        <dbReference type="ARBA" id="ARBA00022723"/>
    </source>
</evidence>
<feature type="region of interest" description="Disordered" evidence="10">
    <location>
        <begin position="17"/>
        <end position="54"/>
    </location>
</feature>
<comment type="caution">
    <text evidence="13">The sequence shown here is derived from an EMBL/GenBank/DDBJ whole genome shotgun (WGS) entry which is preliminary data.</text>
</comment>
<keyword evidence="14" id="KW-1185">Reference proteome</keyword>
<dbReference type="Proteomes" id="UP001165289">
    <property type="component" value="Unassembled WGS sequence"/>
</dbReference>
<organism evidence="13 14">
    <name type="scientific">Oopsacas minuta</name>
    <dbReference type="NCBI Taxonomy" id="111878"/>
    <lineage>
        <taxon>Eukaryota</taxon>
        <taxon>Metazoa</taxon>
        <taxon>Porifera</taxon>
        <taxon>Hexactinellida</taxon>
        <taxon>Hexasterophora</taxon>
        <taxon>Lyssacinosida</taxon>
        <taxon>Leucopsacidae</taxon>
        <taxon>Oopsacas</taxon>
    </lineage>
</organism>
<dbReference type="InterPro" id="IPR058919">
    <property type="entry name" value="Pep3/Vps18_RING_C"/>
</dbReference>
<dbReference type="GO" id="GO:0007040">
    <property type="term" value="P:lysosome organization"/>
    <property type="evidence" value="ECO:0007669"/>
    <property type="project" value="TreeGrafter"/>
</dbReference>
<evidence type="ECO:0000256" key="2">
    <source>
        <dbReference type="ARBA" id="ARBA00010454"/>
    </source>
</evidence>
<evidence type="ECO:0000313" key="13">
    <source>
        <dbReference type="EMBL" id="KAI6650435.1"/>
    </source>
</evidence>
<feature type="coiled-coil region" evidence="9">
    <location>
        <begin position="844"/>
        <end position="885"/>
    </location>
</feature>
<protein>
    <recommendedName>
        <fullName evidence="3">Vacuolar protein sorting-associated protein 18 homolog</fullName>
    </recommendedName>
</protein>
<evidence type="ECO:0000256" key="6">
    <source>
        <dbReference type="ARBA" id="ARBA00022833"/>
    </source>
</evidence>
<evidence type="ECO:0000259" key="11">
    <source>
        <dbReference type="Pfam" id="PF05131"/>
    </source>
</evidence>
<evidence type="ECO:0000256" key="9">
    <source>
        <dbReference type="SAM" id="Coils"/>
    </source>
</evidence>
<dbReference type="InterPro" id="IPR000547">
    <property type="entry name" value="Clathrin_H-chain/VPS_repeat"/>
</dbReference>
<sequence>MSQEFGLFDQFQQSQVYQGPGRRGGYGGPGYSDPFRRSQDLSGTNYGRGSDVGNIDEQQPIFKKVKTFNVTKLEEQISHVTVSDEKVVYVQGHQIWQYDLRKKTNTPAELPKKTASPDDKVSKIFQDPTGQHVIISTTSGENYYLEGGKGSKKLKHLSKLRQVCIESVAWCPGREPTEQTTYPIVLGTNKGILLETEIEPQNEELMKALKKQIAGGALEKYVKELHVVDLEKSEKVTGLLLQPFENDKRRFIAIVTTPNRIFQFIGDLLNDSPVYAGLFVNRSPAFHEIPGNLSYSNFCTWSPYAQDVPSKFSWLTGAGVYFGSLDFTNRDTKSVTVDCELIQLKQVNRQNPDSYPLYICMTEFHCILAFKDRFEAVSLLNLQIVFQDYVSNRSVFLKGMCRDPMTGDMWLYSEKNFNRYVIQNEIRDVWRCYLEKGDYDTAKKYCRRNTYQMDRVNRAQAESYFKKSKFDEAAECYAQTSISFEEVALKFIQADDQHALKIFLLRRLQQLGPENQTQVTLLSCWLLELMLNQISILRDQLSSPSTTILDKAEKEELLKSATREFQSLLEMDIVRQSLDVNRNTAYELLLGHGDTTNLLYFATLMQDYERVINHHLSQNQYQSALLMLREQRNKDLYYKFIPVLMKHNPEETVVALKESGQLLNPKKLIPALVQCSQYWQAEQSEHVLEYLEFVVNSMNNRSTSIHNFLISLYCKLRKQDKLISYLEQDWNRMTINYDPEYALRLCTEHKMSRSCVIIYIILELYHEAVELALDVDIELAKMAANRPENDKDLRKKLWLKIAWQMLQKTQDVAETMQSLDFGELLKIEDILPFFPDFQTIDHFRDVICRTLETYNKEIHDLKEEMTEAQDSARNIRQDIVEVRNRCGIITSSRRCDKCSYPILSSSFFLFPCQHVFHMHCLQDEYLNGASEHKRQELQALLDRKQGMRGLEMSTPSTSQQNTEKFLIEADQIQESIEDILANDCVYCGQLMIDTINRSFYTEATSEEISSWNL</sequence>
<dbReference type="GO" id="GO:0007032">
    <property type="term" value="P:endosome organization"/>
    <property type="evidence" value="ECO:0007669"/>
    <property type="project" value="TreeGrafter"/>
</dbReference>
<feature type="domain" description="Pep3/Vps18 RING C-terminal" evidence="12">
    <location>
        <begin position="893"/>
        <end position="992"/>
    </location>
</feature>
<keyword evidence="9" id="KW-0175">Coiled coil</keyword>
<dbReference type="AlphaFoldDB" id="A0AAV7JQ63"/>
<feature type="repeat" description="CHCR" evidence="8">
    <location>
        <begin position="656"/>
        <end position="814"/>
    </location>
</feature>
<evidence type="ECO:0000259" key="12">
    <source>
        <dbReference type="Pfam" id="PF26148"/>
    </source>
</evidence>
<dbReference type="Pfam" id="PF05131">
    <property type="entry name" value="Pep3_Vps18"/>
    <property type="match status" value="1"/>
</dbReference>
<dbReference type="SUPFAM" id="SSF48371">
    <property type="entry name" value="ARM repeat"/>
    <property type="match status" value="1"/>
</dbReference>
<keyword evidence="6" id="KW-0862">Zinc</keyword>
<name>A0AAV7JQ63_9METZ</name>
<dbReference type="GO" id="GO:0006904">
    <property type="term" value="P:vesicle docking involved in exocytosis"/>
    <property type="evidence" value="ECO:0007669"/>
    <property type="project" value="TreeGrafter"/>
</dbReference>
<dbReference type="GO" id="GO:0030674">
    <property type="term" value="F:protein-macromolecule adaptor activity"/>
    <property type="evidence" value="ECO:0007669"/>
    <property type="project" value="TreeGrafter"/>
</dbReference>
<dbReference type="InterPro" id="IPR007810">
    <property type="entry name" value="Pep3/Vps18_beta-prop"/>
</dbReference>
<dbReference type="PANTHER" id="PTHR23323">
    <property type="entry name" value="VACUOLAR PROTEIN SORTING-ASSOCIATED PROTEIN"/>
    <property type="match status" value="1"/>
</dbReference>
<feature type="domain" description="Pep3/Vps18 beta-propeller" evidence="11">
    <location>
        <begin position="67"/>
        <end position="422"/>
    </location>
</feature>